<dbReference type="GeneID" id="26613264"/>
<name>A0A0K1LQG3_9CAUD</name>
<dbReference type="RefSeq" id="YP_009194325.1">
    <property type="nucleotide sequence ID" value="NC_028750.1"/>
</dbReference>
<gene>
    <name evidence="1" type="ORF">CPT_Matisse81</name>
</gene>
<dbReference type="Proteomes" id="UP000203408">
    <property type="component" value="Segment"/>
</dbReference>
<dbReference type="EMBL" id="KT001918">
    <property type="protein sequence ID" value="AKU44385.1"/>
    <property type="molecule type" value="Genomic_DNA"/>
</dbReference>
<organism evidence="1 2">
    <name type="scientific">Klebsiella phage Matisse</name>
    <dbReference type="NCBI Taxonomy" id="1675607"/>
    <lineage>
        <taxon>Viruses</taxon>
        <taxon>Duplodnaviria</taxon>
        <taxon>Heunggongvirae</taxon>
        <taxon>Uroviricota</taxon>
        <taxon>Caudoviricetes</taxon>
        <taxon>Pantevenvirales</taxon>
        <taxon>Straboviridae</taxon>
        <taxon>Slopekvirus</taxon>
        <taxon>Slopekvirus matisse</taxon>
    </lineage>
</organism>
<evidence type="ECO:0000313" key="2">
    <source>
        <dbReference type="Proteomes" id="UP000203408"/>
    </source>
</evidence>
<protein>
    <submittedName>
        <fullName evidence="1">Uncharacterized protein</fullName>
    </submittedName>
</protein>
<reference evidence="1 2" key="1">
    <citation type="journal article" date="2015" name="Genome Announc.">
        <title>Complete Genome Sequence of Carbapenemase-Producing Klebsiella pneumoniae Myophage Matisse.</title>
        <authorList>
            <person name="Provasek V.E."/>
            <person name="Lessor L.E."/>
            <person name="Cahill J.L."/>
            <person name="Rasche E.S."/>
            <person name="Kuty Everett G.F."/>
        </authorList>
    </citation>
    <scope>NUCLEOTIDE SEQUENCE [LARGE SCALE GENOMIC DNA]</scope>
</reference>
<keyword evidence="2" id="KW-1185">Reference proteome</keyword>
<sequence>MKNLQKLFEMSPAIRKIIGENSNPTNRNKKLMELFVKEFDDFDSELHKALEAYSKQGFFASPQVNSKKEYSERFFDWEIVNLVRRTNISPSNHQLISLDTSVFFIQYLISGGFKNPEIPFTNEAVSSEFDESFVYINTNK</sequence>
<proteinExistence type="predicted"/>
<accession>A0A0K1LQG3</accession>
<dbReference type="KEGG" id="vg:26613264"/>
<evidence type="ECO:0000313" key="1">
    <source>
        <dbReference type="EMBL" id="AKU44385.1"/>
    </source>
</evidence>